<evidence type="ECO:0000259" key="11">
    <source>
        <dbReference type="PROSITE" id="PS52012"/>
    </source>
</evidence>
<keyword evidence="8" id="KW-0449">Lipoprotein</keyword>
<evidence type="ECO:0000256" key="5">
    <source>
        <dbReference type="ARBA" id="ARBA00022622"/>
    </source>
</evidence>
<proteinExistence type="inferred from homology"/>
<keyword evidence="5" id="KW-0336">GPI-anchor</keyword>
<dbReference type="AlphaFoldDB" id="A0AAV9FYN4"/>
<feature type="domain" description="CFEM" evidence="11">
    <location>
        <begin position="13"/>
        <end position="103"/>
    </location>
</feature>
<dbReference type="EMBL" id="MU866021">
    <property type="protein sequence ID" value="KAK4442308.1"/>
    <property type="molecule type" value="Genomic_DNA"/>
</dbReference>
<evidence type="ECO:0000256" key="8">
    <source>
        <dbReference type="ARBA" id="ARBA00023288"/>
    </source>
</evidence>
<accession>A0AAV9FYN4</accession>
<feature type="non-terminal residue" evidence="12">
    <location>
        <position position="103"/>
    </location>
</feature>
<reference evidence="12" key="2">
    <citation type="submission" date="2023-05" db="EMBL/GenBank/DDBJ databases">
        <authorList>
            <consortium name="Lawrence Berkeley National Laboratory"/>
            <person name="Steindorff A."/>
            <person name="Hensen N."/>
            <person name="Bonometti L."/>
            <person name="Westerberg I."/>
            <person name="Brannstrom I.O."/>
            <person name="Guillou S."/>
            <person name="Cros-Aarteil S."/>
            <person name="Calhoun S."/>
            <person name="Haridas S."/>
            <person name="Kuo A."/>
            <person name="Mondo S."/>
            <person name="Pangilinan J."/>
            <person name="Riley R."/>
            <person name="Labutti K."/>
            <person name="Andreopoulos B."/>
            <person name="Lipzen A."/>
            <person name="Chen C."/>
            <person name="Yanf M."/>
            <person name="Daum C."/>
            <person name="Ng V."/>
            <person name="Clum A."/>
            <person name="Ohm R."/>
            <person name="Martin F."/>
            <person name="Silar P."/>
            <person name="Natvig D."/>
            <person name="Lalanne C."/>
            <person name="Gautier V."/>
            <person name="Ament-Velasquez S.L."/>
            <person name="Kruys A."/>
            <person name="Hutchinson M.I."/>
            <person name="Powell A.J."/>
            <person name="Barry K."/>
            <person name="Miller A.N."/>
            <person name="Grigoriev I.V."/>
            <person name="Debuchy R."/>
            <person name="Gladieux P."/>
            <person name="Thoren M.H."/>
            <person name="Johannesson H."/>
        </authorList>
    </citation>
    <scope>NUCLEOTIDE SEQUENCE</scope>
    <source>
        <strain evidence="12">PSN243</strain>
    </source>
</reference>
<dbReference type="InterPro" id="IPR008427">
    <property type="entry name" value="Extracellular_membr_CFEM_dom"/>
</dbReference>
<dbReference type="GO" id="GO:0046872">
    <property type="term" value="F:metal ion binding"/>
    <property type="evidence" value="ECO:0007669"/>
    <property type="project" value="UniProtKB-UniRule"/>
</dbReference>
<evidence type="ECO:0000256" key="4">
    <source>
        <dbReference type="ARBA" id="ARBA00022525"/>
    </source>
</evidence>
<comment type="caution">
    <text evidence="9">Lacks conserved residue(s) required for the propagation of feature annotation.</text>
</comment>
<evidence type="ECO:0000256" key="7">
    <source>
        <dbReference type="ARBA" id="ARBA00023157"/>
    </source>
</evidence>
<dbReference type="PROSITE" id="PS52012">
    <property type="entry name" value="CFEM"/>
    <property type="match status" value="1"/>
</dbReference>
<keyword evidence="4" id="KW-0964">Secreted</keyword>
<protein>
    <recommendedName>
        <fullName evidence="11">CFEM domain-containing protein</fullName>
    </recommendedName>
</protein>
<gene>
    <name evidence="12" type="ORF">QBC34DRAFT_313410</name>
</gene>
<reference evidence="12" key="1">
    <citation type="journal article" date="2023" name="Mol. Phylogenet. Evol.">
        <title>Genome-scale phylogeny and comparative genomics of the fungal order Sordariales.</title>
        <authorList>
            <person name="Hensen N."/>
            <person name="Bonometti L."/>
            <person name="Westerberg I."/>
            <person name="Brannstrom I.O."/>
            <person name="Guillou S."/>
            <person name="Cros-Aarteil S."/>
            <person name="Calhoun S."/>
            <person name="Haridas S."/>
            <person name="Kuo A."/>
            <person name="Mondo S."/>
            <person name="Pangilinan J."/>
            <person name="Riley R."/>
            <person name="LaButti K."/>
            <person name="Andreopoulos B."/>
            <person name="Lipzen A."/>
            <person name="Chen C."/>
            <person name="Yan M."/>
            <person name="Daum C."/>
            <person name="Ng V."/>
            <person name="Clum A."/>
            <person name="Steindorff A."/>
            <person name="Ohm R.A."/>
            <person name="Martin F."/>
            <person name="Silar P."/>
            <person name="Natvig D.O."/>
            <person name="Lalanne C."/>
            <person name="Gautier V."/>
            <person name="Ament-Velasquez S.L."/>
            <person name="Kruys A."/>
            <person name="Hutchinson M.I."/>
            <person name="Powell A.J."/>
            <person name="Barry K."/>
            <person name="Miller A.N."/>
            <person name="Grigoriev I.V."/>
            <person name="Debuchy R."/>
            <person name="Gladieux P."/>
            <person name="Hiltunen Thoren M."/>
            <person name="Johannesson H."/>
        </authorList>
    </citation>
    <scope>NUCLEOTIDE SEQUENCE</scope>
    <source>
        <strain evidence="12">PSN243</strain>
    </source>
</reference>
<keyword evidence="9" id="KW-0349">Heme</keyword>
<keyword evidence="5" id="KW-0325">Glycoprotein</keyword>
<keyword evidence="5" id="KW-0472">Membrane</keyword>
<feature type="signal peptide" evidence="10">
    <location>
        <begin position="1"/>
        <end position="20"/>
    </location>
</feature>
<evidence type="ECO:0000313" key="12">
    <source>
        <dbReference type="EMBL" id="KAK4442308.1"/>
    </source>
</evidence>
<evidence type="ECO:0000256" key="10">
    <source>
        <dbReference type="SAM" id="SignalP"/>
    </source>
</evidence>
<evidence type="ECO:0000256" key="2">
    <source>
        <dbReference type="ARBA" id="ARBA00004613"/>
    </source>
</evidence>
<feature type="chain" id="PRO_5043653568" description="CFEM domain-containing protein" evidence="10">
    <location>
        <begin position="21"/>
        <end position="103"/>
    </location>
</feature>
<comment type="similarity">
    <text evidence="3">Belongs to the RBT5 family.</text>
</comment>
<comment type="caution">
    <text evidence="12">The sequence shown here is derived from an EMBL/GenBank/DDBJ whole genome shotgun (WGS) entry which is preliminary data.</text>
</comment>
<feature type="binding site" description="axial binding residue" evidence="9">
    <location>
        <position position="59"/>
    </location>
    <ligand>
        <name>heme</name>
        <dbReference type="ChEBI" id="CHEBI:30413"/>
    </ligand>
    <ligandPart>
        <name>Fe</name>
        <dbReference type="ChEBI" id="CHEBI:18248"/>
    </ligandPart>
</feature>
<dbReference type="GO" id="GO:0005576">
    <property type="term" value="C:extracellular region"/>
    <property type="evidence" value="ECO:0007669"/>
    <property type="project" value="UniProtKB-SubCell"/>
</dbReference>
<comment type="subcellular location">
    <subcellularLocation>
        <location evidence="1">Membrane</location>
        <topology evidence="1">Lipid-anchor</topology>
        <topology evidence="1">GPI-anchor</topology>
    </subcellularLocation>
    <subcellularLocation>
        <location evidence="2">Secreted</location>
    </subcellularLocation>
</comment>
<dbReference type="GO" id="GO:0098552">
    <property type="term" value="C:side of membrane"/>
    <property type="evidence" value="ECO:0007669"/>
    <property type="project" value="UniProtKB-KW"/>
</dbReference>
<dbReference type="Pfam" id="PF05730">
    <property type="entry name" value="CFEM"/>
    <property type="match status" value="1"/>
</dbReference>
<feature type="disulfide bond" evidence="9">
    <location>
        <begin position="55"/>
        <end position="62"/>
    </location>
</feature>
<keyword evidence="9" id="KW-0408">Iron</keyword>
<keyword evidence="13" id="KW-1185">Reference proteome</keyword>
<evidence type="ECO:0000256" key="6">
    <source>
        <dbReference type="ARBA" id="ARBA00022729"/>
    </source>
</evidence>
<keyword evidence="6 10" id="KW-0732">Signal</keyword>
<evidence type="ECO:0000256" key="9">
    <source>
        <dbReference type="PROSITE-ProRule" id="PRU01356"/>
    </source>
</evidence>
<evidence type="ECO:0000256" key="1">
    <source>
        <dbReference type="ARBA" id="ARBA00004589"/>
    </source>
</evidence>
<sequence>MFSAKLLALVGALSLQAATALPTTPCGKWECQAKAEAVPVCARPCIYDAAAKVGCDNTDYACRCQKQKEISNLATLCVISGVCSEADVLKTLTSTGELCTCVA</sequence>
<keyword evidence="9" id="KW-0479">Metal-binding</keyword>
<evidence type="ECO:0000313" key="13">
    <source>
        <dbReference type="Proteomes" id="UP001321760"/>
    </source>
</evidence>
<keyword evidence="7 9" id="KW-1015">Disulfide bond</keyword>
<dbReference type="Proteomes" id="UP001321760">
    <property type="component" value="Unassembled WGS sequence"/>
</dbReference>
<organism evidence="12 13">
    <name type="scientific">Podospora aff. communis PSN243</name>
    <dbReference type="NCBI Taxonomy" id="3040156"/>
    <lineage>
        <taxon>Eukaryota</taxon>
        <taxon>Fungi</taxon>
        <taxon>Dikarya</taxon>
        <taxon>Ascomycota</taxon>
        <taxon>Pezizomycotina</taxon>
        <taxon>Sordariomycetes</taxon>
        <taxon>Sordariomycetidae</taxon>
        <taxon>Sordariales</taxon>
        <taxon>Podosporaceae</taxon>
        <taxon>Podospora</taxon>
    </lineage>
</organism>
<name>A0AAV9FYN4_9PEZI</name>
<evidence type="ECO:0000256" key="3">
    <source>
        <dbReference type="ARBA" id="ARBA00010031"/>
    </source>
</evidence>